<accession>A0A7J6XZK5</accession>
<dbReference type="GO" id="GO:0060271">
    <property type="term" value="P:cilium assembly"/>
    <property type="evidence" value="ECO:0007669"/>
    <property type="project" value="TreeGrafter"/>
</dbReference>
<dbReference type="Proteomes" id="UP000583944">
    <property type="component" value="Unassembled WGS sequence"/>
</dbReference>
<evidence type="ECO:0000256" key="1">
    <source>
        <dbReference type="SAM" id="MobiDB-lite"/>
    </source>
</evidence>
<dbReference type="PANTHER" id="PTHR24274:SF2">
    <property type="entry name" value="CYSTEINE PEPTIDASE, PUTATIVE-RELATED"/>
    <property type="match status" value="1"/>
</dbReference>
<gene>
    <name evidence="2" type="ORF">ECC02_007073</name>
</gene>
<feature type="compositionally biased region" description="Basic and acidic residues" evidence="1">
    <location>
        <begin position="126"/>
        <end position="156"/>
    </location>
</feature>
<evidence type="ECO:0000313" key="3">
    <source>
        <dbReference type="Proteomes" id="UP000583944"/>
    </source>
</evidence>
<dbReference type="Pfam" id="PF24569">
    <property type="entry name" value="CFAP161"/>
    <property type="match status" value="1"/>
</dbReference>
<feature type="compositionally biased region" description="Low complexity" evidence="1">
    <location>
        <begin position="92"/>
        <end position="101"/>
    </location>
</feature>
<evidence type="ECO:0008006" key="4">
    <source>
        <dbReference type="Google" id="ProtNLM"/>
    </source>
</evidence>
<dbReference type="GO" id="GO:0031514">
    <property type="term" value="C:motile cilium"/>
    <property type="evidence" value="ECO:0007669"/>
    <property type="project" value="TreeGrafter"/>
</dbReference>
<feature type="region of interest" description="Disordered" evidence="1">
    <location>
        <begin position="90"/>
        <end position="156"/>
    </location>
</feature>
<dbReference type="PANTHER" id="PTHR24274">
    <property type="entry name" value="CILIA- AND FLAGELLA-ASSOCIATED PROTEIN 161"/>
    <property type="match status" value="1"/>
</dbReference>
<comment type="caution">
    <text evidence="2">The sequence shown here is derived from an EMBL/GenBank/DDBJ whole genome shotgun (WGS) entry which is preliminary data.</text>
</comment>
<evidence type="ECO:0000313" key="2">
    <source>
        <dbReference type="EMBL" id="KAF5219954.1"/>
    </source>
</evidence>
<dbReference type="VEuPathDB" id="TriTrypDB:BCY84_18284"/>
<sequence>MHVMRRKRAHTRVRLIIINLQCMSYTHHRFFLFVCFHVDFFFFFFLLLSCIKTPFLCFFSFFLFSFFGGGLRAHTHQSCGRIHPRSSCYLHTPTGRRTTTGKGAGRPGKGIRNKQEKRGIRACSVKRAERSATGGREEEERERERKKEREKKQREKMPRRVLLGNWFEEEAYMRDRRRLMEGRNGGVVDAARETQLILAKVKHHNTPYHLSPMHDDGFLHFYTPVMLQNAETLGFISLDLEDRALQPTGWRVVCSTAPASGPTLRNCFLLAPAPTGPTDMIAPPPEEEDVVHYGQPFFIMTVPELCDNPLSLASEHKGPHSASKVTGKYQDVFFSPDGNSAETMWVADFSNPEYCEDMRDRPVKGDAVLVIRHNHTNVPLASTKAVFYNDFGPEYEVCCNKFTRSLKGPLTDENYWIFVHSEEREEEGDEKQEHASTTA</sequence>
<dbReference type="VEuPathDB" id="TriTrypDB:ECC02_007073"/>
<dbReference type="AlphaFoldDB" id="A0A7J6XZK5"/>
<protein>
    <recommendedName>
        <fullName evidence="4">Calpain-like cysteine peptidase</fullName>
    </recommendedName>
</protein>
<name>A0A7J6XZK5_TRYCR</name>
<dbReference type="InterPro" id="IPR055325">
    <property type="entry name" value="CF161"/>
</dbReference>
<reference evidence="2 3" key="1">
    <citation type="journal article" date="2019" name="Genome Biol. Evol.">
        <title>Nanopore Sequencing Significantly Improves Genome Assembly of the Protozoan Parasite Trypanosoma cruzi.</title>
        <authorList>
            <person name="Diaz-Viraque F."/>
            <person name="Pita S."/>
            <person name="Greif G."/>
            <person name="de Souza R.C.M."/>
            <person name="Iraola G."/>
            <person name="Robello C."/>
        </authorList>
    </citation>
    <scope>NUCLEOTIDE SEQUENCE [LARGE SCALE GENOMIC DNA]</scope>
    <source>
        <strain evidence="2 3">Berenice</strain>
    </source>
</reference>
<organism evidence="2 3">
    <name type="scientific">Trypanosoma cruzi</name>
    <dbReference type="NCBI Taxonomy" id="5693"/>
    <lineage>
        <taxon>Eukaryota</taxon>
        <taxon>Discoba</taxon>
        <taxon>Euglenozoa</taxon>
        <taxon>Kinetoplastea</taxon>
        <taxon>Metakinetoplastina</taxon>
        <taxon>Trypanosomatida</taxon>
        <taxon>Trypanosomatidae</taxon>
        <taxon>Trypanosoma</taxon>
        <taxon>Schizotrypanum</taxon>
    </lineage>
</organism>
<proteinExistence type="predicted"/>
<dbReference type="EMBL" id="JABDHM010000060">
    <property type="protein sequence ID" value="KAF5219954.1"/>
    <property type="molecule type" value="Genomic_DNA"/>
</dbReference>